<accession>A0A4Z1GVC2</accession>
<evidence type="ECO:0000313" key="4">
    <source>
        <dbReference type="EMBL" id="TGO39130.1"/>
    </source>
</evidence>
<dbReference type="GO" id="GO:0016651">
    <property type="term" value="F:oxidoreductase activity, acting on NAD(P)H"/>
    <property type="evidence" value="ECO:0007669"/>
    <property type="project" value="InterPro"/>
</dbReference>
<dbReference type="SUPFAM" id="SSF50129">
    <property type="entry name" value="GroES-like"/>
    <property type="match status" value="1"/>
</dbReference>
<comment type="caution">
    <text evidence="4">The sequence shown here is derived from an EMBL/GenBank/DDBJ whole genome shotgun (WGS) entry which is preliminary data.</text>
</comment>
<evidence type="ECO:0000313" key="5">
    <source>
        <dbReference type="Proteomes" id="UP000297814"/>
    </source>
</evidence>
<dbReference type="InterPro" id="IPR020843">
    <property type="entry name" value="ER"/>
</dbReference>
<feature type="domain" description="Enoyl reductase (ER)" evidence="3">
    <location>
        <begin position="13"/>
        <end position="360"/>
    </location>
</feature>
<dbReference type="EMBL" id="PQXK01000060">
    <property type="protein sequence ID" value="TGO39130.1"/>
    <property type="molecule type" value="Genomic_DNA"/>
</dbReference>
<protein>
    <recommendedName>
        <fullName evidence="3">Enoyl reductase (ER) domain-containing protein</fullName>
    </recommendedName>
</protein>
<dbReference type="PANTHER" id="PTHR45348:SF2">
    <property type="entry name" value="ZINC-TYPE ALCOHOL DEHYDROGENASE-LIKE PROTEIN C2E1P3.01"/>
    <property type="match status" value="1"/>
</dbReference>
<dbReference type="InterPro" id="IPR047122">
    <property type="entry name" value="Trans-enoyl_RdTase-like"/>
</dbReference>
<gene>
    <name evidence="4" type="ORF">BHYA_0060g00430</name>
</gene>
<dbReference type="Gene3D" id="3.90.180.10">
    <property type="entry name" value="Medium-chain alcohol dehydrogenases, catalytic domain"/>
    <property type="match status" value="1"/>
</dbReference>
<evidence type="ECO:0000259" key="3">
    <source>
        <dbReference type="SMART" id="SM00829"/>
    </source>
</evidence>
<evidence type="ECO:0000256" key="1">
    <source>
        <dbReference type="ARBA" id="ARBA00008072"/>
    </source>
</evidence>
<dbReference type="SMART" id="SM00829">
    <property type="entry name" value="PKS_ER"/>
    <property type="match status" value="1"/>
</dbReference>
<comment type="similarity">
    <text evidence="1">Belongs to the zinc-containing alcohol dehydrogenase family.</text>
</comment>
<dbReference type="InterPro" id="IPR013154">
    <property type="entry name" value="ADH-like_N"/>
</dbReference>
<keyword evidence="5" id="KW-1185">Reference proteome</keyword>
<sequence>MNCTPENYGIVKTAVGEARLQPIPIPRFRDDYILVKTIAVAINPTDWQTVDEKPSPRTKGPTLLGCDFAGIVVEIGKGVKKEWKKGDRIAGMAHGVKWICLTSADVNTGNDIEPEDGTFATYIVVKGDVVFHIPDSVSFEEAASLGVGITTVALGFYKYLSLPLLTKFPILIYGGSSATGTLAIQFAKLLRERSGLKVITTSSPRNFELLKSLGTDHVLDYHDPNCGAEIRSLTQNKLHHVFDTIATQSSAQICADALSTSGEKIYVNLMGIEMPRDDVKNIFFLGYSVTGEEYEIEGEVWPAASEDFELGKTAFVLLERLLQKGLIKNHPVKIMNGGLKGILEGMREMMEGKVSGEKLVYKVGEP</sequence>
<organism evidence="4 5">
    <name type="scientific">Botrytis hyacinthi</name>
    <dbReference type="NCBI Taxonomy" id="278943"/>
    <lineage>
        <taxon>Eukaryota</taxon>
        <taxon>Fungi</taxon>
        <taxon>Dikarya</taxon>
        <taxon>Ascomycota</taxon>
        <taxon>Pezizomycotina</taxon>
        <taxon>Leotiomycetes</taxon>
        <taxon>Helotiales</taxon>
        <taxon>Sclerotiniaceae</taxon>
        <taxon>Botrytis</taxon>
    </lineage>
</organism>
<dbReference type="Pfam" id="PF00107">
    <property type="entry name" value="ADH_zinc_N"/>
    <property type="match status" value="1"/>
</dbReference>
<name>A0A4Z1GVC2_9HELO</name>
<dbReference type="InterPro" id="IPR013149">
    <property type="entry name" value="ADH-like_C"/>
</dbReference>
<dbReference type="InterPro" id="IPR011032">
    <property type="entry name" value="GroES-like_sf"/>
</dbReference>
<dbReference type="PANTHER" id="PTHR45348">
    <property type="entry name" value="HYPOTHETICAL OXIDOREDUCTASE (EUROFUNG)"/>
    <property type="match status" value="1"/>
</dbReference>
<keyword evidence="2" id="KW-0560">Oxidoreductase</keyword>
<dbReference type="Pfam" id="PF08240">
    <property type="entry name" value="ADH_N"/>
    <property type="match status" value="1"/>
</dbReference>
<dbReference type="SUPFAM" id="SSF51735">
    <property type="entry name" value="NAD(P)-binding Rossmann-fold domains"/>
    <property type="match status" value="1"/>
</dbReference>
<proteinExistence type="inferred from homology"/>
<dbReference type="AlphaFoldDB" id="A0A4Z1GVC2"/>
<dbReference type="CDD" id="cd08249">
    <property type="entry name" value="enoyl_reductase_like"/>
    <property type="match status" value="1"/>
</dbReference>
<dbReference type="InterPro" id="IPR036291">
    <property type="entry name" value="NAD(P)-bd_dom_sf"/>
</dbReference>
<evidence type="ECO:0000256" key="2">
    <source>
        <dbReference type="ARBA" id="ARBA00023002"/>
    </source>
</evidence>
<dbReference type="Gene3D" id="3.40.50.720">
    <property type="entry name" value="NAD(P)-binding Rossmann-like Domain"/>
    <property type="match status" value="1"/>
</dbReference>
<dbReference type="Proteomes" id="UP000297814">
    <property type="component" value="Unassembled WGS sequence"/>
</dbReference>
<reference evidence="4 5" key="1">
    <citation type="submission" date="2017-12" db="EMBL/GenBank/DDBJ databases">
        <title>Comparative genomics of Botrytis spp.</title>
        <authorList>
            <person name="Valero-Jimenez C.A."/>
            <person name="Tapia P."/>
            <person name="Veloso J."/>
            <person name="Silva-Moreno E."/>
            <person name="Staats M."/>
            <person name="Valdes J.H."/>
            <person name="Van Kan J.A.L."/>
        </authorList>
    </citation>
    <scope>NUCLEOTIDE SEQUENCE [LARGE SCALE GENOMIC DNA]</scope>
    <source>
        <strain evidence="4 5">Bh0001</strain>
    </source>
</reference>